<dbReference type="Proteomes" id="UP000014216">
    <property type="component" value="Unassembled WGS sequence"/>
</dbReference>
<feature type="domain" description="S1 motif" evidence="1">
    <location>
        <begin position="96"/>
        <end position="156"/>
    </location>
</feature>
<dbReference type="InterPro" id="IPR012340">
    <property type="entry name" value="NA-bd_OB-fold"/>
</dbReference>
<keyword evidence="3" id="KW-1185">Reference proteome</keyword>
<sequence>MYTDSEDRQVAATLKPAGGVGDLVFLIAKDVTSFGTFMDWGLEKDLLVPRNEQQDRMEPGKKYLVKICRDDRTNKVYGTTRISAHCDKNTHDLKVGQLVDLIVHSITPIGIMAVVDNRYYGMLYLNETFQKLFIGDTCKGYIMRIREDGKIDLSLKKPGYSSVPKSAEVILYRLNKSGGFTPCHDKSAPEEIRKRFSMSKKEFKRAVGSLYKKRLIELKDNGIGLIQ</sequence>
<organism evidence="2 3">
    <name type="scientific">Desulfotignum phosphitoxidans DSM 13687</name>
    <dbReference type="NCBI Taxonomy" id="1286635"/>
    <lineage>
        <taxon>Bacteria</taxon>
        <taxon>Pseudomonadati</taxon>
        <taxon>Thermodesulfobacteriota</taxon>
        <taxon>Desulfobacteria</taxon>
        <taxon>Desulfobacterales</taxon>
        <taxon>Desulfobacteraceae</taxon>
        <taxon>Desulfotignum</taxon>
    </lineage>
</organism>
<evidence type="ECO:0000313" key="2">
    <source>
        <dbReference type="EMBL" id="EMS81556.1"/>
    </source>
</evidence>
<dbReference type="GO" id="GO:0003676">
    <property type="term" value="F:nucleic acid binding"/>
    <property type="evidence" value="ECO:0007669"/>
    <property type="project" value="InterPro"/>
</dbReference>
<dbReference type="AlphaFoldDB" id="S0G877"/>
<protein>
    <recommendedName>
        <fullName evidence="1">S1 motif domain-containing protein</fullName>
    </recommendedName>
</protein>
<dbReference type="Gene3D" id="2.40.50.140">
    <property type="entry name" value="Nucleic acid-binding proteins"/>
    <property type="match status" value="2"/>
</dbReference>
<dbReference type="PROSITE" id="PS50126">
    <property type="entry name" value="S1"/>
    <property type="match status" value="1"/>
</dbReference>
<accession>S0G877</accession>
<dbReference type="PANTHER" id="PTHR37296:SF1">
    <property type="entry name" value="CONSERVED VIRULENCE FACTOR B"/>
    <property type="match status" value="1"/>
</dbReference>
<gene>
    <name evidence="2" type="ORF">Dpo_1c06970</name>
</gene>
<dbReference type="Gene3D" id="1.10.10.10">
    <property type="entry name" value="Winged helix-like DNA-binding domain superfamily/Winged helix DNA-binding domain"/>
    <property type="match status" value="1"/>
</dbReference>
<dbReference type="Pfam" id="PF17783">
    <property type="entry name" value="WHD_CvfB"/>
    <property type="match status" value="1"/>
</dbReference>
<reference evidence="2 3" key="1">
    <citation type="journal article" date="2013" name="Genome Announc.">
        <title>Draft Genome Sequence of Desulfotignum phosphitoxidans DSM 13687 Strain FiPS-3.</title>
        <authorList>
            <person name="Poehlein A."/>
            <person name="Daniel R."/>
            <person name="Simeonova D.D."/>
        </authorList>
    </citation>
    <scope>NUCLEOTIDE SEQUENCE [LARGE SCALE GENOMIC DNA]</scope>
    <source>
        <strain evidence="2 3">DSM 13687</strain>
    </source>
</reference>
<name>S0G877_9BACT</name>
<dbReference type="InterPro" id="IPR003029">
    <property type="entry name" value="S1_domain"/>
</dbReference>
<dbReference type="SUPFAM" id="SSF50249">
    <property type="entry name" value="Nucleic acid-binding proteins"/>
    <property type="match status" value="1"/>
</dbReference>
<dbReference type="RefSeq" id="WP_006964303.1">
    <property type="nucleotide sequence ID" value="NZ_APJX01000001.1"/>
</dbReference>
<dbReference type="PANTHER" id="PTHR37296">
    <property type="entry name" value="CONSERVED VIRULENCE FACTOR B"/>
    <property type="match status" value="1"/>
</dbReference>
<evidence type="ECO:0000259" key="1">
    <source>
        <dbReference type="PROSITE" id="PS50126"/>
    </source>
</evidence>
<dbReference type="EMBL" id="APJX01000001">
    <property type="protein sequence ID" value="EMS81556.1"/>
    <property type="molecule type" value="Genomic_DNA"/>
</dbReference>
<dbReference type="InterPro" id="IPR036388">
    <property type="entry name" value="WH-like_DNA-bd_sf"/>
</dbReference>
<evidence type="ECO:0000313" key="3">
    <source>
        <dbReference type="Proteomes" id="UP000014216"/>
    </source>
</evidence>
<proteinExistence type="predicted"/>
<comment type="caution">
    <text evidence="2">The sequence shown here is derived from an EMBL/GenBank/DDBJ whole genome shotgun (WGS) entry which is preliminary data.</text>
</comment>
<dbReference type="InterPro" id="IPR014464">
    <property type="entry name" value="CvfB_fam"/>
</dbReference>
<dbReference type="InterPro" id="IPR040764">
    <property type="entry name" value="CvfB_WH"/>
</dbReference>
<dbReference type="SMART" id="SM00316">
    <property type="entry name" value="S1"/>
    <property type="match status" value="2"/>
</dbReference>